<evidence type="ECO:0000256" key="1">
    <source>
        <dbReference type="ARBA" id="ARBA00022737"/>
    </source>
</evidence>
<feature type="transmembrane region" description="Helical" evidence="3">
    <location>
        <begin position="135"/>
        <end position="163"/>
    </location>
</feature>
<evidence type="ECO:0000259" key="4">
    <source>
        <dbReference type="Pfam" id="PF04116"/>
    </source>
</evidence>
<feature type="repeat" description="NHL" evidence="2">
    <location>
        <begin position="418"/>
        <end position="454"/>
    </location>
</feature>
<keyword evidence="3" id="KW-0472">Membrane</keyword>
<accession>A0A5C8V363</accession>
<gene>
    <name evidence="5" type="ORF">FVB32_11505</name>
</gene>
<dbReference type="InterPro" id="IPR001258">
    <property type="entry name" value="NHL_repeat"/>
</dbReference>
<feature type="transmembrane region" description="Helical" evidence="3">
    <location>
        <begin position="7"/>
        <end position="26"/>
    </location>
</feature>
<feature type="repeat" description="NHL" evidence="2">
    <location>
        <begin position="316"/>
        <end position="347"/>
    </location>
</feature>
<dbReference type="PANTHER" id="PTHR13833">
    <property type="match status" value="1"/>
</dbReference>
<dbReference type="GO" id="GO:0005506">
    <property type="term" value="F:iron ion binding"/>
    <property type="evidence" value="ECO:0007669"/>
    <property type="project" value="InterPro"/>
</dbReference>
<dbReference type="RefSeq" id="WP_147743942.1">
    <property type="nucleotide sequence ID" value="NZ_VRUR01000002.1"/>
</dbReference>
<dbReference type="InterPro" id="IPR011042">
    <property type="entry name" value="6-blade_b-propeller_TolB-like"/>
</dbReference>
<dbReference type="CDD" id="cd14953">
    <property type="entry name" value="NHL_like_1"/>
    <property type="match status" value="1"/>
</dbReference>
<dbReference type="Gene3D" id="2.120.10.30">
    <property type="entry name" value="TolB, C-terminal domain"/>
    <property type="match status" value="3"/>
</dbReference>
<name>A0A5C8V363_9FLAO</name>
<feature type="repeat" description="NHL" evidence="2">
    <location>
        <begin position="476"/>
        <end position="507"/>
    </location>
</feature>
<proteinExistence type="predicted"/>
<dbReference type="Pfam" id="PF04116">
    <property type="entry name" value="FA_hydroxylase"/>
    <property type="match status" value="1"/>
</dbReference>
<feature type="repeat" description="NHL" evidence="2">
    <location>
        <begin position="525"/>
        <end position="560"/>
    </location>
</feature>
<dbReference type="Proteomes" id="UP000321456">
    <property type="component" value="Unassembled WGS sequence"/>
</dbReference>
<dbReference type="PANTHER" id="PTHR13833:SF71">
    <property type="entry name" value="NHL DOMAIN-CONTAINING PROTEIN"/>
    <property type="match status" value="1"/>
</dbReference>
<dbReference type="Pfam" id="PF01436">
    <property type="entry name" value="NHL"/>
    <property type="match status" value="6"/>
</dbReference>
<protein>
    <recommendedName>
        <fullName evidence="4">Fatty acid hydroxylase domain-containing protein</fullName>
    </recommendedName>
</protein>
<evidence type="ECO:0000256" key="3">
    <source>
        <dbReference type="SAM" id="Phobius"/>
    </source>
</evidence>
<dbReference type="GO" id="GO:0016491">
    <property type="term" value="F:oxidoreductase activity"/>
    <property type="evidence" value="ECO:0007669"/>
    <property type="project" value="InterPro"/>
</dbReference>
<dbReference type="SUPFAM" id="SSF101898">
    <property type="entry name" value="NHL repeat"/>
    <property type="match status" value="1"/>
</dbReference>
<keyword evidence="1" id="KW-0677">Repeat</keyword>
<organism evidence="5 6">
    <name type="scientific">Flagellimonas hymeniacidonis</name>
    <dbReference type="NCBI Taxonomy" id="2603628"/>
    <lineage>
        <taxon>Bacteria</taxon>
        <taxon>Pseudomonadati</taxon>
        <taxon>Bacteroidota</taxon>
        <taxon>Flavobacteriia</taxon>
        <taxon>Flavobacteriales</taxon>
        <taxon>Flavobacteriaceae</taxon>
        <taxon>Flagellimonas</taxon>
    </lineage>
</organism>
<keyword evidence="6" id="KW-1185">Reference proteome</keyword>
<evidence type="ECO:0000313" key="6">
    <source>
        <dbReference type="Proteomes" id="UP000321456"/>
    </source>
</evidence>
<dbReference type="InterPro" id="IPR006694">
    <property type="entry name" value="Fatty_acid_hydroxylase"/>
</dbReference>
<comment type="caution">
    <text evidence="5">The sequence shown here is derived from an EMBL/GenBank/DDBJ whole genome shotgun (WGS) entry which is preliminary data.</text>
</comment>
<dbReference type="AlphaFoldDB" id="A0A5C8V363"/>
<keyword evidence="3" id="KW-0812">Transmembrane</keyword>
<dbReference type="PROSITE" id="PS51125">
    <property type="entry name" value="NHL"/>
    <property type="match status" value="5"/>
</dbReference>
<feature type="transmembrane region" description="Helical" evidence="3">
    <location>
        <begin position="46"/>
        <end position="63"/>
    </location>
</feature>
<dbReference type="GO" id="GO:0008610">
    <property type="term" value="P:lipid biosynthetic process"/>
    <property type="evidence" value="ECO:0007669"/>
    <property type="project" value="InterPro"/>
</dbReference>
<sequence>MITPLEILSDPVSITVLAMYALLMFWEAVYPAQVLPKVKFWKLRGLSAFAFFFFLSSYLPLFIDPYLEPYRLLDLTNLTTVIGGLVGVFLYEFGVYVWHRSLHKSNFLWRTFHQMHHSAERLDTFGAFYFSPLDMIGWTVLGSVCFTLLIGLSPQAITVMLLVTNFLGMFQHANIKTAPWLGYIIQRPESHTVHHAKGIHKHNYSDLPIFDILFGTFKNPKTYEHETGFFHGASAKVLQMLMFKDLNKINGKKSKTAKTIAKATVVLIITFMVFSCSNDDSESIIETPEPIQIVTVSTLAGNGEDGLVNGTVNEAQFDYPQDIAIDNEGTIYVADSRNHVIRKITQDGMVSTYAGSMQGDGDGTLLNAKFNIPRGVAVDNSGNVYVADTNNNKIKKITPMGVVVTLAGKSEDGYEDGPGSEAQFNYPSDIDIDSEGNLFVADYYNHKIRKITPEGIVSTVAGGDIGFADGPAMSAQFDHPTSVTVDALGNLFVADNENHKIRKISTDGMVSTLAGSIDGYADGNGANAKFNYPEYVAVDGNGYLYVTDTYNYRVRKISPNGDVTTLAGSTEGFSDGIGNIAQFNQPRGIAIGADNIIYAADERNHSIRKITIEESN</sequence>
<feature type="transmembrane region" description="Helical" evidence="3">
    <location>
        <begin position="75"/>
        <end position="98"/>
    </location>
</feature>
<reference evidence="5 6" key="1">
    <citation type="submission" date="2019-08" db="EMBL/GenBank/DDBJ databases">
        <title>Professor.</title>
        <authorList>
            <person name="Park J.S."/>
        </authorList>
    </citation>
    <scope>NUCLEOTIDE SEQUENCE [LARGE SCALE GENOMIC DNA]</scope>
    <source>
        <strain evidence="5 6">176CP5-101</strain>
    </source>
</reference>
<dbReference type="EMBL" id="VRUR01000002">
    <property type="protein sequence ID" value="TXN35208.1"/>
    <property type="molecule type" value="Genomic_DNA"/>
</dbReference>
<keyword evidence="3" id="KW-1133">Transmembrane helix</keyword>
<evidence type="ECO:0000256" key="2">
    <source>
        <dbReference type="PROSITE-ProRule" id="PRU00504"/>
    </source>
</evidence>
<feature type="repeat" description="NHL" evidence="2">
    <location>
        <begin position="370"/>
        <end position="400"/>
    </location>
</feature>
<feature type="domain" description="Fatty acid hydroxylase" evidence="4">
    <location>
        <begin position="85"/>
        <end position="216"/>
    </location>
</feature>
<evidence type="ECO:0000313" key="5">
    <source>
        <dbReference type="EMBL" id="TXN35208.1"/>
    </source>
</evidence>